<dbReference type="UniPathway" id="UPA00047">
    <property type="reaction ID" value="UER00054"/>
</dbReference>
<feature type="region of interest" description="Disordered" evidence="14">
    <location>
        <begin position="1310"/>
        <end position="1334"/>
    </location>
</feature>
<name>A0A8H2XHX4_9AGAM</name>
<keyword evidence="6 13" id="KW-0412">Isoleucine biosynthesis</keyword>
<dbReference type="PANTHER" id="PTHR48078">
    <property type="entry name" value="THREONINE DEHYDRATASE, MITOCHONDRIAL-RELATED"/>
    <property type="match status" value="1"/>
</dbReference>
<comment type="pathway">
    <text evidence="3 13">Amino-acid biosynthesis; L-isoleucine biosynthesis; 2-oxobutanoate from L-threonine: step 1/1.</text>
</comment>
<evidence type="ECO:0000256" key="13">
    <source>
        <dbReference type="RuleBase" id="RU362012"/>
    </source>
</evidence>
<proteinExistence type="inferred from homology"/>
<dbReference type="InterPro" id="IPR045865">
    <property type="entry name" value="ACT-like_dom_sf"/>
</dbReference>
<evidence type="ECO:0000259" key="15">
    <source>
        <dbReference type="PROSITE" id="PS50290"/>
    </source>
</evidence>
<dbReference type="GO" id="GO:0004794">
    <property type="term" value="F:threonine deaminase activity"/>
    <property type="evidence" value="ECO:0007669"/>
    <property type="project" value="UniProtKB-UniRule"/>
</dbReference>
<dbReference type="Gene3D" id="3.40.50.1100">
    <property type="match status" value="2"/>
</dbReference>
<evidence type="ECO:0000256" key="6">
    <source>
        <dbReference type="ARBA" id="ARBA00022624"/>
    </source>
</evidence>
<dbReference type="InterPro" id="IPR001721">
    <property type="entry name" value="TD_ACT-like"/>
</dbReference>
<dbReference type="InterPro" id="IPR000634">
    <property type="entry name" value="Ser/Thr_deHydtase_PyrdxlP-BS"/>
</dbReference>
<dbReference type="Proteomes" id="UP000663850">
    <property type="component" value="Unassembled WGS sequence"/>
</dbReference>
<evidence type="ECO:0000256" key="9">
    <source>
        <dbReference type="ARBA" id="ARBA00022777"/>
    </source>
</evidence>
<feature type="compositionally biased region" description="Polar residues" evidence="14">
    <location>
        <begin position="1321"/>
        <end position="1334"/>
    </location>
</feature>
<evidence type="ECO:0000256" key="4">
    <source>
        <dbReference type="ARBA" id="ARBA00010869"/>
    </source>
</evidence>
<feature type="region of interest" description="Disordered" evidence="14">
    <location>
        <begin position="1067"/>
        <end position="1102"/>
    </location>
</feature>
<evidence type="ECO:0000256" key="10">
    <source>
        <dbReference type="ARBA" id="ARBA00022898"/>
    </source>
</evidence>
<dbReference type="InterPro" id="IPR005787">
    <property type="entry name" value="Thr_deHydtase_biosynth"/>
</dbReference>
<feature type="region of interest" description="Disordered" evidence="14">
    <location>
        <begin position="1165"/>
        <end position="1221"/>
    </location>
</feature>
<evidence type="ECO:0000256" key="1">
    <source>
        <dbReference type="ARBA" id="ARBA00001274"/>
    </source>
</evidence>
<evidence type="ECO:0000256" key="14">
    <source>
        <dbReference type="SAM" id="MobiDB-lite"/>
    </source>
</evidence>
<dbReference type="InterPro" id="IPR000403">
    <property type="entry name" value="PI3/4_kinase_cat_dom"/>
</dbReference>
<evidence type="ECO:0000313" key="18">
    <source>
        <dbReference type="Proteomes" id="UP000663850"/>
    </source>
</evidence>
<comment type="cofactor">
    <cofactor evidence="2 13">
        <name>pyridoxal 5'-phosphate</name>
        <dbReference type="ChEBI" id="CHEBI:597326"/>
    </cofactor>
</comment>
<dbReference type="FunFam" id="3.40.50.1100:FF:000005">
    <property type="entry name" value="Threonine dehydratase catabolic"/>
    <property type="match status" value="1"/>
</dbReference>
<comment type="catalytic activity">
    <reaction evidence="1 13">
        <text>L-threonine = 2-oxobutanoate + NH4(+)</text>
        <dbReference type="Rhea" id="RHEA:22108"/>
        <dbReference type="ChEBI" id="CHEBI:16763"/>
        <dbReference type="ChEBI" id="CHEBI:28938"/>
        <dbReference type="ChEBI" id="CHEBI:57926"/>
        <dbReference type="EC" id="4.3.1.19"/>
    </reaction>
</comment>
<dbReference type="PROSITE" id="PS00916">
    <property type="entry name" value="PI3_4_KINASE_2"/>
    <property type="match status" value="1"/>
</dbReference>
<comment type="caution">
    <text evidence="17">The sequence shown here is derived from an EMBL/GenBank/DDBJ whole genome shotgun (WGS) entry which is preliminary data.</text>
</comment>
<dbReference type="InterPro" id="IPR001926">
    <property type="entry name" value="TrpB-like_PALP"/>
</dbReference>
<feature type="compositionally biased region" description="Polar residues" evidence="14">
    <location>
        <begin position="1258"/>
        <end position="1269"/>
    </location>
</feature>
<feature type="domain" description="ACT-like" evidence="16">
    <location>
        <begin position="478"/>
        <end position="552"/>
    </location>
</feature>
<feature type="region of interest" description="Disordered" evidence="14">
    <location>
        <begin position="650"/>
        <end position="670"/>
    </location>
</feature>
<dbReference type="Pfam" id="PF00291">
    <property type="entry name" value="PALP"/>
    <property type="match status" value="1"/>
</dbReference>
<dbReference type="PANTHER" id="PTHR48078:SF11">
    <property type="entry name" value="THREONINE DEHYDRATASE, MITOCHONDRIAL"/>
    <property type="match status" value="1"/>
</dbReference>
<dbReference type="PROSITE" id="PS00165">
    <property type="entry name" value="DEHYDRATASE_SER_THR"/>
    <property type="match status" value="1"/>
</dbReference>
<evidence type="ECO:0000256" key="3">
    <source>
        <dbReference type="ARBA" id="ARBA00004810"/>
    </source>
</evidence>
<evidence type="ECO:0000256" key="11">
    <source>
        <dbReference type="ARBA" id="ARBA00023239"/>
    </source>
</evidence>
<evidence type="ECO:0000256" key="8">
    <source>
        <dbReference type="ARBA" id="ARBA00022737"/>
    </source>
</evidence>
<dbReference type="NCBIfam" id="TIGR01124">
    <property type="entry name" value="ilvA_2Cterm"/>
    <property type="match status" value="1"/>
</dbReference>
<keyword evidence="11 13" id="KW-0456">Lyase</keyword>
<evidence type="ECO:0000313" key="17">
    <source>
        <dbReference type="EMBL" id="CAE6426994.1"/>
    </source>
</evidence>
<dbReference type="Pfam" id="PF00585">
    <property type="entry name" value="Thr_dehydrat_C"/>
    <property type="match status" value="2"/>
</dbReference>
<sequence length="1461" mass="160746">MPATLEYSSKAPAPLDGPSTYARLPKHMLLPNQRPDYLRLILTTRVYDIVKETPLVRAAGLSARLGNDIYLKREDLHNVFSFKIRGAYNFMASLSEEERWKGVVTCSAGNHAQGVALAGASLGIPCTIVMPVGTPGIKVRNVERLGGNAVLHGADFDEAKAECARLAAQHGLVFVPPYDDPLVIAGQGTVGMEILKQIPNPSDLDAIFAAIGGGGLCAGICEYVKRIGPPGVRVVGVETKDGDAMERSLAAGERVTLSDVGPFSDGTAVKIVGEEPFRICKELLDGVVKTDTDEICAAIKDIFEETRSVTEPAGALALAGLKRYIIDNDLVGAQKRFVAVVSGANMNFDRLRFVAERAELGEGREALLSVEVDEKPGSFIALHSIIHPRAITEFMYRYSAPTGLPISIPNGATLSRAHIFLSFRLQAETPTARQLEIKQLLDQMQAEGMKGTDISDDELAKGHLRYMIGGSSAVQDERLFRFEFPERPGALRKFLLELRSGWNISLFNYRNNGAGDENTAISRPSLDSQDGSVTGRRRRGASVDLKGLDTAFKRWTETIAQKVKINRKKRLETQPEKREIAFSVFQPTHGRSPAPPMKTLDHQPPITHEEFERIVQLVRAAIFDGIHPKMISKGSSGSYYARVRDPETGHTKTVGVFKPKDEEGSSGSYYARVRDPETGQIKTVGVFKPKDEEHAESQVSEMGFGRSCLIPNLSYISEAGASLLDTRLHLHIVPHTELASFASPAFFYDWIDRSAAKSGKALPEKIGSLQLFAHGFTDASDFLRKHPWPGRSIADTWNEDDHRQGRHSKRCFNALGVFCGKAGGDYDDYDDELGYEQNPHTTEIPTRTSGNFVWTLALQQSFREELEKLIILDYLMRNTDRGLDNFMIKYCEGTHEKQIVDTAPTRLTMMSELKNSGAPSSHVSSSTLVVESAASQYSRPHIHIAAIDNSLSFPHQHPKGWRSYTYGWLFLPVSLIGRPFSEKTRNHFLPLLSSPEWWVETTFQLRKLFALDPDFNERMFDRQMAVLKGQGWNIVQSLKRDEEGPLELTRRIKVMVWDDEVEVMNEATDTDDNGAIPPATRPSPKSPRSPIASPARQGISPLSFAIPRRRRTRSISDFPPPRPRAPVPFVQAIGASNGATSGVAMLAQLEKLDKVSGGKDDAVAVEESDIASTDVFGTDEAPSGDNADTVPSRPGPSRVSPVPEHDESETALPPPLSRVASDPIVQEEDLDGEDDELNPMMFNSVASLGDNTPIPPSMTRSATAAQGSRPSLEHRRWPSFGVGAGKRGQKLSLDTATATDVVSGKTRTVIRETGNPESEAHPNSDTGGDNHPTSVDTDASANFNRNHLFSFDSTKSSTLTSLEQLQRYGATNAHLVNLGRKQLIAKGRKAFEEFNKSADEVDAALRLLGSSMQLFGSSVGVMHAIYQLRKSLLRLGFYFRENAAFLYEPSVKPNEKRYVYE</sequence>
<dbReference type="Gene3D" id="3.40.1020.10">
    <property type="entry name" value="Biosynthetic Threonine Deaminase, Domain 3"/>
    <property type="match status" value="1"/>
</dbReference>
<dbReference type="EMBL" id="CAJMWZ010000857">
    <property type="protein sequence ID" value="CAE6426994.1"/>
    <property type="molecule type" value="Genomic_DNA"/>
</dbReference>
<dbReference type="EC" id="4.3.1.19" evidence="13"/>
<comment type="similarity">
    <text evidence="4 13">Belongs to the serine/threonine dehydratase family.</text>
</comment>
<evidence type="ECO:0000256" key="7">
    <source>
        <dbReference type="ARBA" id="ARBA00022679"/>
    </source>
</evidence>
<dbReference type="GO" id="GO:0009097">
    <property type="term" value="P:isoleucine biosynthetic process"/>
    <property type="evidence" value="ECO:0007669"/>
    <property type="project" value="UniProtKB-UniRule"/>
</dbReference>
<dbReference type="InterPro" id="IPR050147">
    <property type="entry name" value="Ser/Thr_Dehydratase"/>
</dbReference>
<organism evidence="17 18">
    <name type="scientific">Rhizoctonia solani</name>
    <dbReference type="NCBI Taxonomy" id="456999"/>
    <lineage>
        <taxon>Eukaryota</taxon>
        <taxon>Fungi</taxon>
        <taxon>Dikarya</taxon>
        <taxon>Basidiomycota</taxon>
        <taxon>Agaricomycotina</taxon>
        <taxon>Agaricomycetes</taxon>
        <taxon>Cantharellales</taxon>
        <taxon>Ceratobasidiaceae</taxon>
        <taxon>Rhizoctonia</taxon>
    </lineage>
</organism>
<evidence type="ECO:0000256" key="12">
    <source>
        <dbReference type="ARBA" id="ARBA00023304"/>
    </source>
</evidence>
<feature type="domain" description="PI3K/PI4K catalytic" evidence="15">
    <location>
        <begin position="655"/>
        <end position="1057"/>
    </location>
</feature>
<feature type="compositionally biased region" description="Low complexity" evidence="14">
    <location>
        <begin position="1190"/>
        <end position="1202"/>
    </location>
</feature>
<dbReference type="PROSITE" id="PS50290">
    <property type="entry name" value="PI3_4_KINASE_3"/>
    <property type="match status" value="1"/>
</dbReference>
<keyword evidence="10 13" id="KW-0663">Pyridoxal phosphate</keyword>
<dbReference type="NCBIfam" id="NF006674">
    <property type="entry name" value="PRK09224.1"/>
    <property type="match status" value="1"/>
</dbReference>
<dbReference type="SUPFAM" id="SSF55021">
    <property type="entry name" value="ACT-like"/>
    <property type="match status" value="1"/>
</dbReference>
<keyword evidence="8" id="KW-0677">Repeat</keyword>
<keyword evidence="9" id="KW-0418">Kinase</keyword>
<feature type="compositionally biased region" description="Polar residues" evidence="14">
    <location>
        <begin position="519"/>
        <end position="532"/>
    </location>
</feature>
<evidence type="ECO:0000256" key="2">
    <source>
        <dbReference type="ARBA" id="ARBA00001933"/>
    </source>
</evidence>
<dbReference type="CDD" id="cd04906">
    <property type="entry name" value="ACT_ThrD-I_1"/>
    <property type="match status" value="1"/>
</dbReference>
<evidence type="ECO:0000256" key="5">
    <source>
        <dbReference type="ARBA" id="ARBA00022605"/>
    </source>
</evidence>
<dbReference type="GO" id="GO:0006567">
    <property type="term" value="P:L-threonine catabolic process"/>
    <property type="evidence" value="ECO:0007669"/>
    <property type="project" value="TreeGrafter"/>
</dbReference>
<dbReference type="GO" id="GO:0016301">
    <property type="term" value="F:kinase activity"/>
    <property type="evidence" value="ECO:0007669"/>
    <property type="project" value="UniProtKB-KW"/>
</dbReference>
<feature type="region of interest" description="Disordered" evidence="14">
    <location>
        <begin position="1243"/>
        <end position="1285"/>
    </location>
</feature>
<dbReference type="PROSITE" id="PS51672">
    <property type="entry name" value="ACT_LIKE"/>
    <property type="match status" value="1"/>
</dbReference>
<keyword evidence="5 13" id="KW-0028">Amino-acid biosynthesis</keyword>
<dbReference type="CDD" id="cd01562">
    <property type="entry name" value="Thr-dehyd"/>
    <property type="match status" value="1"/>
</dbReference>
<evidence type="ECO:0000259" key="16">
    <source>
        <dbReference type="PROSITE" id="PS51672"/>
    </source>
</evidence>
<dbReference type="InterPro" id="IPR038110">
    <property type="entry name" value="TD_ACT-like_sf"/>
</dbReference>
<dbReference type="SUPFAM" id="SSF53686">
    <property type="entry name" value="Tryptophan synthase beta subunit-like PLP-dependent enzymes"/>
    <property type="match status" value="1"/>
</dbReference>
<dbReference type="GO" id="GO:0006565">
    <property type="term" value="P:L-serine catabolic process"/>
    <property type="evidence" value="ECO:0007669"/>
    <property type="project" value="TreeGrafter"/>
</dbReference>
<reference evidence="17" key="1">
    <citation type="submission" date="2021-01" db="EMBL/GenBank/DDBJ databases">
        <authorList>
            <person name="Kaushik A."/>
        </authorList>
    </citation>
    <scope>NUCLEOTIDE SEQUENCE</scope>
    <source>
        <strain evidence="17">Type strain: AG8-Rh-89/</strain>
    </source>
</reference>
<gene>
    <name evidence="17" type="ORF">RDB_LOCUS15665</name>
</gene>
<dbReference type="InterPro" id="IPR018936">
    <property type="entry name" value="PI3/4_kinase_CS"/>
</dbReference>
<protein>
    <recommendedName>
        <fullName evidence="13">Threonine dehydratase</fullName>
        <ecNumber evidence="13">4.3.1.19</ecNumber>
    </recommendedName>
    <alternativeName>
        <fullName evidence="13">Threonine deaminase</fullName>
    </alternativeName>
</protein>
<dbReference type="GO" id="GO:0003941">
    <property type="term" value="F:L-serine ammonia-lyase activity"/>
    <property type="evidence" value="ECO:0007669"/>
    <property type="project" value="TreeGrafter"/>
</dbReference>
<keyword evidence="12 13" id="KW-0100">Branched-chain amino acid biosynthesis</keyword>
<feature type="region of interest" description="Disordered" evidence="14">
    <location>
        <begin position="515"/>
        <end position="539"/>
    </location>
</feature>
<accession>A0A8H2XHX4</accession>
<keyword evidence="7" id="KW-0808">Transferase</keyword>
<dbReference type="GO" id="GO:0030170">
    <property type="term" value="F:pyridoxal phosphate binding"/>
    <property type="evidence" value="ECO:0007669"/>
    <property type="project" value="InterPro"/>
</dbReference>
<dbReference type="InterPro" id="IPR036052">
    <property type="entry name" value="TrpB-like_PALP_sf"/>
</dbReference>
<dbReference type="Pfam" id="PF00454">
    <property type="entry name" value="PI3_PI4_kinase"/>
    <property type="match status" value="1"/>
</dbReference>